<accession>A0A813QNJ7</accession>
<dbReference type="PROSITE" id="PS51450">
    <property type="entry name" value="LRR"/>
    <property type="match status" value="1"/>
</dbReference>
<sequence length="201" mass="23770">MNKLEPELFSGLDNLKYLDLQNNCLATLDKDLFEKWKNLVCLNLSNCGAKKIDVKYLNELKKLEYLNLTCHEVNISIDYENINLPNLKYLAISAKAIPNFKSLQLSYLRVEKLHRFDQKILVNQKKLKGLCLEMSNKLYNRLEKNHFSQLRTLVYLEIRYLPSENLENPDHRKDEVVFLNLRKTLFSNRQISIENFAVIFK</sequence>
<dbReference type="EMBL" id="CAJNOC010000510">
    <property type="protein sequence ID" value="CAF0770101.1"/>
    <property type="molecule type" value="Genomic_DNA"/>
</dbReference>
<evidence type="ECO:0000256" key="1">
    <source>
        <dbReference type="ARBA" id="ARBA00022614"/>
    </source>
</evidence>
<proteinExistence type="predicted"/>
<dbReference type="SMART" id="SM00369">
    <property type="entry name" value="LRR_TYP"/>
    <property type="match status" value="1"/>
</dbReference>
<name>A0A813QNJ7_9BILA</name>
<keyword evidence="3" id="KW-0677">Repeat</keyword>
<dbReference type="SUPFAM" id="SSF52058">
    <property type="entry name" value="L domain-like"/>
    <property type="match status" value="1"/>
</dbReference>
<dbReference type="PANTHER" id="PTHR24373">
    <property type="entry name" value="SLIT RELATED LEUCINE-RICH REPEAT NEURONAL PROTEIN"/>
    <property type="match status" value="1"/>
</dbReference>
<comment type="caution">
    <text evidence="4">The sequence shown here is derived from an EMBL/GenBank/DDBJ whole genome shotgun (WGS) entry which is preliminary data.</text>
</comment>
<reference evidence="4" key="1">
    <citation type="submission" date="2021-02" db="EMBL/GenBank/DDBJ databases">
        <authorList>
            <person name="Nowell W R."/>
        </authorList>
    </citation>
    <scope>NUCLEOTIDE SEQUENCE</scope>
    <source>
        <strain evidence="4">Ploen Becks lab</strain>
    </source>
</reference>
<protein>
    <submittedName>
        <fullName evidence="4">Uncharacterized protein</fullName>
    </submittedName>
</protein>
<evidence type="ECO:0000313" key="5">
    <source>
        <dbReference type="Proteomes" id="UP000663879"/>
    </source>
</evidence>
<dbReference type="InterPro" id="IPR003591">
    <property type="entry name" value="Leu-rich_rpt_typical-subtyp"/>
</dbReference>
<keyword evidence="5" id="KW-1185">Reference proteome</keyword>
<dbReference type="PANTHER" id="PTHR24373:SF275">
    <property type="entry name" value="TIR DOMAIN-CONTAINING PROTEIN"/>
    <property type="match status" value="1"/>
</dbReference>
<dbReference type="InterPro" id="IPR001611">
    <property type="entry name" value="Leu-rich_rpt"/>
</dbReference>
<dbReference type="AlphaFoldDB" id="A0A813QNJ7"/>
<evidence type="ECO:0000256" key="2">
    <source>
        <dbReference type="ARBA" id="ARBA00022729"/>
    </source>
</evidence>
<dbReference type="Pfam" id="PF13855">
    <property type="entry name" value="LRR_8"/>
    <property type="match status" value="1"/>
</dbReference>
<keyword evidence="1" id="KW-0433">Leucine-rich repeat</keyword>
<dbReference type="InterPro" id="IPR032675">
    <property type="entry name" value="LRR_dom_sf"/>
</dbReference>
<evidence type="ECO:0000256" key="3">
    <source>
        <dbReference type="ARBA" id="ARBA00022737"/>
    </source>
</evidence>
<dbReference type="OrthoDB" id="8400687at2759"/>
<keyword evidence="2" id="KW-0732">Signal</keyword>
<organism evidence="4 5">
    <name type="scientific">Brachionus calyciflorus</name>
    <dbReference type="NCBI Taxonomy" id="104777"/>
    <lineage>
        <taxon>Eukaryota</taxon>
        <taxon>Metazoa</taxon>
        <taxon>Spiralia</taxon>
        <taxon>Gnathifera</taxon>
        <taxon>Rotifera</taxon>
        <taxon>Eurotatoria</taxon>
        <taxon>Monogononta</taxon>
        <taxon>Pseudotrocha</taxon>
        <taxon>Ploima</taxon>
        <taxon>Brachionidae</taxon>
        <taxon>Brachionus</taxon>
    </lineage>
</organism>
<dbReference type="InterPro" id="IPR050328">
    <property type="entry name" value="Dev_Immune_Receptor"/>
</dbReference>
<evidence type="ECO:0000313" key="4">
    <source>
        <dbReference type="EMBL" id="CAF0770101.1"/>
    </source>
</evidence>
<gene>
    <name evidence="4" type="ORF">OXX778_LOCUS4903</name>
</gene>
<dbReference type="Gene3D" id="3.80.10.10">
    <property type="entry name" value="Ribonuclease Inhibitor"/>
    <property type="match status" value="1"/>
</dbReference>
<dbReference type="Proteomes" id="UP000663879">
    <property type="component" value="Unassembled WGS sequence"/>
</dbReference>